<evidence type="ECO:0000256" key="1">
    <source>
        <dbReference type="SAM" id="MobiDB-lite"/>
    </source>
</evidence>
<reference evidence="2" key="2">
    <citation type="journal article" date="2015" name="Data Brief">
        <title>Shoot transcriptome of the giant reed, Arundo donax.</title>
        <authorList>
            <person name="Barrero R.A."/>
            <person name="Guerrero F.D."/>
            <person name="Moolhuijzen P."/>
            <person name="Goolsby J.A."/>
            <person name="Tidwell J."/>
            <person name="Bellgard S.E."/>
            <person name="Bellgard M.I."/>
        </authorList>
    </citation>
    <scope>NUCLEOTIDE SEQUENCE</scope>
    <source>
        <tissue evidence="2">Shoot tissue taken approximately 20 cm above the soil surface</tissue>
    </source>
</reference>
<dbReference type="AlphaFoldDB" id="A0A0A9FBE3"/>
<sequence length="93" mass="10370">MQRTMKAAPKMEGPPKKTSTSNFFKKNSLLCAMSIPVALAQINNSTEILMHTTSLLLIYCSFTSKSSFIRPAISPKTKLSTSKFQRCTQYFGL</sequence>
<proteinExistence type="predicted"/>
<accession>A0A0A9FBE3</accession>
<protein>
    <submittedName>
        <fullName evidence="2">Uncharacterized protein</fullName>
    </submittedName>
</protein>
<evidence type="ECO:0000313" key="2">
    <source>
        <dbReference type="EMBL" id="JAE10375.1"/>
    </source>
</evidence>
<name>A0A0A9FBE3_ARUDO</name>
<feature type="region of interest" description="Disordered" evidence="1">
    <location>
        <begin position="1"/>
        <end position="20"/>
    </location>
</feature>
<organism evidence="2">
    <name type="scientific">Arundo donax</name>
    <name type="common">Giant reed</name>
    <name type="synonym">Donax arundinaceus</name>
    <dbReference type="NCBI Taxonomy" id="35708"/>
    <lineage>
        <taxon>Eukaryota</taxon>
        <taxon>Viridiplantae</taxon>
        <taxon>Streptophyta</taxon>
        <taxon>Embryophyta</taxon>
        <taxon>Tracheophyta</taxon>
        <taxon>Spermatophyta</taxon>
        <taxon>Magnoliopsida</taxon>
        <taxon>Liliopsida</taxon>
        <taxon>Poales</taxon>
        <taxon>Poaceae</taxon>
        <taxon>PACMAD clade</taxon>
        <taxon>Arundinoideae</taxon>
        <taxon>Arundineae</taxon>
        <taxon>Arundo</taxon>
    </lineage>
</organism>
<reference evidence="2" key="1">
    <citation type="submission" date="2014-09" db="EMBL/GenBank/DDBJ databases">
        <authorList>
            <person name="Magalhaes I.L.F."/>
            <person name="Oliveira U."/>
            <person name="Santos F.R."/>
            <person name="Vidigal T.H.D.A."/>
            <person name="Brescovit A.D."/>
            <person name="Santos A.J."/>
        </authorList>
    </citation>
    <scope>NUCLEOTIDE SEQUENCE</scope>
    <source>
        <tissue evidence="2">Shoot tissue taken approximately 20 cm above the soil surface</tissue>
    </source>
</reference>
<dbReference type="EMBL" id="GBRH01187521">
    <property type="protein sequence ID" value="JAE10375.1"/>
    <property type="molecule type" value="Transcribed_RNA"/>
</dbReference>